<accession>A0ACC0A497</accession>
<gene>
    <name evidence="1" type="ORF">M9H77_32910</name>
</gene>
<dbReference type="EMBL" id="CM044707">
    <property type="protein sequence ID" value="KAI5655723.1"/>
    <property type="molecule type" value="Genomic_DNA"/>
</dbReference>
<evidence type="ECO:0000313" key="1">
    <source>
        <dbReference type="EMBL" id="KAI5655723.1"/>
    </source>
</evidence>
<keyword evidence="2" id="KW-1185">Reference proteome</keyword>
<sequence length="527" mass="60100">MPTCGIGVNKNVISNHRASLEKDIEQLQSRLQQERSMRMVLERAMGRASSTLSPGHHHFAAQTKELISEIELLEEEVANREQHVLSLYRSIFEQCISRSSSEQSSVVTSPAHAKTETRKHPSIISSAFCSSKKFPLRTFQALASINDSGKRDLLHYKTRHASIFNGKANIHFERSCTENAKVQERSEVLEKTSVLRTLKDHLNQCPSKLSEEMVRCMAAVYCWLRSTATATPEQNRSPLLSRSSTNVVLPRRGTGEEKDWPSRSTVEISWISTDKNNFSHASYAINNYRLLVEQLERVSIHQMDADAQVAFWINIHNSLVMHAFLAYGIPHSSLRRLALFHKAAYNIGGKAIHADAIEQSVFCFRTPRVGKWLETFLSTALRKRSGEERQVIGSKFGLQNSRPLVCFALCTGAVSDPMLRVYTASGIKEELEAAKREFLQANIVVKKSKKVFLPKVLERYMKEAYIPTDDLLKWITENVDKKLHDSIKKCIDRSANKKASQIIDWLPYSSRFRYVFSKDLTERPWWV</sequence>
<protein>
    <submittedName>
        <fullName evidence="1">Uncharacterized protein</fullName>
    </submittedName>
</protein>
<proteinExistence type="predicted"/>
<organism evidence="1 2">
    <name type="scientific">Catharanthus roseus</name>
    <name type="common">Madagascar periwinkle</name>
    <name type="synonym">Vinca rosea</name>
    <dbReference type="NCBI Taxonomy" id="4058"/>
    <lineage>
        <taxon>Eukaryota</taxon>
        <taxon>Viridiplantae</taxon>
        <taxon>Streptophyta</taxon>
        <taxon>Embryophyta</taxon>
        <taxon>Tracheophyta</taxon>
        <taxon>Spermatophyta</taxon>
        <taxon>Magnoliopsida</taxon>
        <taxon>eudicotyledons</taxon>
        <taxon>Gunneridae</taxon>
        <taxon>Pentapetalae</taxon>
        <taxon>asterids</taxon>
        <taxon>lamiids</taxon>
        <taxon>Gentianales</taxon>
        <taxon>Apocynaceae</taxon>
        <taxon>Rauvolfioideae</taxon>
        <taxon>Vinceae</taxon>
        <taxon>Catharanthinae</taxon>
        <taxon>Catharanthus</taxon>
    </lineage>
</organism>
<dbReference type="Proteomes" id="UP001060085">
    <property type="component" value="Linkage Group LG07"/>
</dbReference>
<name>A0ACC0A497_CATRO</name>
<evidence type="ECO:0000313" key="2">
    <source>
        <dbReference type="Proteomes" id="UP001060085"/>
    </source>
</evidence>
<reference evidence="2" key="1">
    <citation type="journal article" date="2023" name="Nat. Plants">
        <title>Single-cell RNA sequencing provides a high-resolution roadmap for understanding the multicellular compartmentation of specialized metabolism.</title>
        <authorList>
            <person name="Sun S."/>
            <person name="Shen X."/>
            <person name="Li Y."/>
            <person name="Li Y."/>
            <person name="Wang S."/>
            <person name="Li R."/>
            <person name="Zhang H."/>
            <person name="Shen G."/>
            <person name="Guo B."/>
            <person name="Wei J."/>
            <person name="Xu J."/>
            <person name="St-Pierre B."/>
            <person name="Chen S."/>
            <person name="Sun C."/>
        </authorList>
    </citation>
    <scope>NUCLEOTIDE SEQUENCE [LARGE SCALE GENOMIC DNA]</scope>
</reference>
<comment type="caution">
    <text evidence="1">The sequence shown here is derived from an EMBL/GenBank/DDBJ whole genome shotgun (WGS) entry which is preliminary data.</text>
</comment>